<protein>
    <submittedName>
        <fullName evidence="1">Uncharacterized protein</fullName>
    </submittedName>
</protein>
<proteinExistence type="predicted"/>
<reference evidence="1" key="1">
    <citation type="submission" date="2021-03" db="EMBL/GenBank/DDBJ databases">
        <title>Evolutionary priming and transition to the ectomycorrhizal habit in an iconic lineage of mushroom-forming fungi: is preadaptation a requirement?</title>
        <authorList>
            <consortium name="DOE Joint Genome Institute"/>
            <person name="Looney B.P."/>
            <person name="Miyauchi S."/>
            <person name="Morin E."/>
            <person name="Drula E."/>
            <person name="Courty P.E."/>
            <person name="Chicoki N."/>
            <person name="Fauchery L."/>
            <person name="Kohler A."/>
            <person name="Kuo A."/>
            <person name="LaButti K."/>
            <person name="Pangilinan J."/>
            <person name="Lipzen A."/>
            <person name="Riley R."/>
            <person name="Andreopoulos W."/>
            <person name="He G."/>
            <person name="Johnson J."/>
            <person name="Barry K.W."/>
            <person name="Grigoriev I.V."/>
            <person name="Nagy L."/>
            <person name="Hibbett D."/>
            <person name="Henrissat B."/>
            <person name="Matheny P.B."/>
            <person name="Labbe J."/>
            <person name="Martin A.F."/>
        </authorList>
    </citation>
    <scope>NUCLEOTIDE SEQUENCE</scope>
    <source>
        <strain evidence="1">BPL698</strain>
    </source>
</reference>
<sequence length="328" mass="36699">MAFTFRCCSERTLGRLLGMMGPPLIDALDGTSHRAKSIALLADWPVCYPTWQRNLNALHRRENAPRGMCPRGVSDVVGIALLGRYRMMRPRRHQYRKRRAGVIEGVELSTGKSTTNEPHYGDLIFMKPRRESASTSVEIRQQRWARGGRQGAKGYSRVKFADKRYDPTSTAVDARGGPSRQNRGRTSQTKKKKGRFGNCCVKHASALAVRLERRDWQQALTAAKKSHMHPVACGRKTQLSSQGPRKGRNEAGAAFVPPRKRGGGGGKRRRRCVRKDSPMHFTLETPAEQMVRASSQIVAVRYPASVLLINACARVRPRPFDTLTVGRV</sequence>
<comment type="caution">
    <text evidence="1">The sequence shown here is derived from an EMBL/GenBank/DDBJ whole genome shotgun (WGS) entry which is preliminary data.</text>
</comment>
<name>A0ACC0U8V7_9AGAM</name>
<organism evidence="1 2">
    <name type="scientific">Russula earlei</name>
    <dbReference type="NCBI Taxonomy" id="71964"/>
    <lineage>
        <taxon>Eukaryota</taxon>
        <taxon>Fungi</taxon>
        <taxon>Dikarya</taxon>
        <taxon>Basidiomycota</taxon>
        <taxon>Agaricomycotina</taxon>
        <taxon>Agaricomycetes</taxon>
        <taxon>Russulales</taxon>
        <taxon>Russulaceae</taxon>
        <taxon>Russula</taxon>
    </lineage>
</organism>
<keyword evidence="2" id="KW-1185">Reference proteome</keyword>
<evidence type="ECO:0000313" key="2">
    <source>
        <dbReference type="Proteomes" id="UP001207468"/>
    </source>
</evidence>
<accession>A0ACC0U8V7</accession>
<dbReference type="Proteomes" id="UP001207468">
    <property type="component" value="Unassembled WGS sequence"/>
</dbReference>
<evidence type="ECO:0000313" key="1">
    <source>
        <dbReference type="EMBL" id="KAI9508091.1"/>
    </source>
</evidence>
<dbReference type="EMBL" id="JAGFNK010000101">
    <property type="protein sequence ID" value="KAI9508091.1"/>
    <property type="molecule type" value="Genomic_DNA"/>
</dbReference>
<gene>
    <name evidence="1" type="ORF">F5148DRAFT_1149282</name>
</gene>